<dbReference type="Proteomes" id="UP000198744">
    <property type="component" value="Unassembled WGS sequence"/>
</dbReference>
<keyword evidence="2" id="KW-1185">Reference proteome</keyword>
<dbReference type="RefSeq" id="WP_093884926.1">
    <property type="nucleotide sequence ID" value="NZ_FOBS01000050.1"/>
</dbReference>
<gene>
    <name evidence="1" type="ORF">SAMN04489760_1504</name>
</gene>
<proteinExistence type="predicted"/>
<dbReference type="Pfam" id="PF05930">
    <property type="entry name" value="Phage_AlpA"/>
    <property type="match status" value="1"/>
</dbReference>
<name>A0A1H8BET4_9BACT</name>
<organism evidence="1 2">
    <name type="scientific">Syntrophus gentianae</name>
    <dbReference type="NCBI Taxonomy" id="43775"/>
    <lineage>
        <taxon>Bacteria</taxon>
        <taxon>Pseudomonadati</taxon>
        <taxon>Thermodesulfobacteriota</taxon>
        <taxon>Syntrophia</taxon>
        <taxon>Syntrophales</taxon>
        <taxon>Syntrophaceae</taxon>
        <taxon>Syntrophus</taxon>
    </lineage>
</organism>
<dbReference type="EMBL" id="FOBS01000050">
    <property type="protein sequence ID" value="SEM80367.1"/>
    <property type="molecule type" value="Genomic_DNA"/>
</dbReference>
<dbReference type="GO" id="GO:0003677">
    <property type="term" value="F:DNA binding"/>
    <property type="evidence" value="ECO:0007669"/>
    <property type="project" value="UniProtKB-KW"/>
</dbReference>
<evidence type="ECO:0000313" key="1">
    <source>
        <dbReference type="EMBL" id="SEM80367.1"/>
    </source>
</evidence>
<dbReference type="OrthoDB" id="9801242at2"/>
<accession>A0A1H8BET4</accession>
<sequence>MKKKKSKNNDQTNTLPEVGYVRLSKFLSVYPVSRSTLFDMVRKGLAPKPIKLSKRCVAWHVDDIKSFINRTRETSDF</sequence>
<keyword evidence="1" id="KW-0238">DNA-binding</keyword>
<dbReference type="InterPro" id="IPR010260">
    <property type="entry name" value="AlpA"/>
</dbReference>
<evidence type="ECO:0000313" key="2">
    <source>
        <dbReference type="Proteomes" id="UP000198744"/>
    </source>
</evidence>
<dbReference type="Gene3D" id="1.10.238.160">
    <property type="match status" value="1"/>
</dbReference>
<dbReference type="STRING" id="43775.SAMN04489760_1504"/>
<reference evidence="1 2" key="1">
    <citation type="submission" date="2016-10" db="EMBL/GenBank/DDBJ databases">
        <authorList>
            <person name="de Groot N.N."/>
        </authorList>
    </citation>
    <scope>NUCLEOTIDE SEQUENCE [LARGE SCALE GENOMIC DNA]</scope>
    <source>
        <strain evidence="1 2">DSM 8423</strain>
    </source>
</reference>
<protein>
    <submittedName>
        <fullName evidence="1">Predicted DNA-binding transcriptional regulator AlpA</fullName>
    </submittedName>
</protein>
<dbReference type="AlphaFoldDB" id="A0A1H8BET4"/>